<feature type="transmembrane region" description="Helical" evidence="8">
    <location>
        <begin position="51"/>
        <end position="72"/>
    </location>
</feature>
<evidence type="ECO:0000256" key="8">
    <source>
        <dbReference type="RuleBase" id="RU363032"/>
    </source>
</evidence>
<dbReference type="SUPFAM" id="SSF161098">
    <property type="entry name" value="MetI-like"/>
    <property type="match status" value="1"/>
</dbReference>
<dbReference type="Pfam" id="PF00528">
    <property type="entry name" value="BPD_transp_1"/>
    <property type="match status" value="1"/>
</dbReference>
<accession>A0A6G4XK04</accession>
<evidence type="ECO:0000313" key="10">
    <source>
        <dbReference type="EMBL" id="NGO77034.1"/>
    </source>
</evidence>
<dbReference type="EMBL" id="JAAKZW010000052">
    <property type="protein sequence ID" value="NGO77034.1"/>
    <property type="molecule type" value="Genomic_DNA"/>
</dbReference>
<evidence type="ECO:0000259" key="9">
    <source>
        <dbReference type="PROSITE" id="PS50928"/>
    </source>
</evidence>
<feature type="transmembrane region" description="Helical" evidence="8">
    <location>
        <begin position="183"/>
        <end position="200"/>
    </location>
</feature>
<dbReference type="InterPro" id="IPR000515">
    <property type="entry name" value="MetI-like"/>
</dbReference>
<dbReference type="CDD" id="cd06261">
    <property type="entry name" value="TM_PBP2"/>
    <property type="match status" value="1"/>
</dbReference>
<dbReference type="InterPro" id="IPR043429">
    <property type="entry name" value="ArtM/GltK/GlnP/TcyL/YhdX-like"/>
</dbReference>
<dbReference type="Proteomes" id="UP000481109">
    <property type="component" value="Unassembled WGS sequence"/>
</dbReference>
<dbReference type="InterPro" id="IPR014342">
    <property type="entry name" value="Ectoine_EhuC"/>
</dbReference>
<dbReference type="PROSITE" id="PS50928">
    <property type="entry name" value="ABC_TM1"/>
    <property type="match status" value="1"/>
</dbReference>
<reference evidence="10 11" key="1">
    <citation type="submission" date="2020-02" db="EMBL/GenBank/DDBJ databases">
        <title>Whole-genome analyses of novel actinobacteria.</title>
        <authorList>
            <person name="Sahin N."/>
            <person name="Tokatli A."/>
        </authorList>
    </citation>
    <scope>NUCLEOTIDE SEQUENCE [LARGE SCALE GENOMIC DNA]</scope>
    <source>
        <strain evidence="10 11">YC504</strain>
    </source>
</reference>
<comment type="caution">
    <text evidence="10">The sequence shown here is derived from an EMBL/GenBank/DDBJ whole genome shotgun (WGS) entry which is preliminary data.</text>
</comment>
<keyword evidence="7 8" id="KW-0472">Membrane</keyword>
<dbReference type="InterPro" id="IPR010065">
    <property type="entry name" value="AA_ABC_transptr_permease_3TM"/>
</dbReference>
<feature type="domain" description="ABC transmembrane type-1" evidence="9">
    <location>
        <begin position="15"/>
        <end position="201"/>
    </location>
</feature>
<dbReference type="PANTHER" id="PTHR30614:SF0">
    <property type="entry name" value="L-CYSTINE TRANSPORT SYSTEM PERMEASE PROTEIN TCYL"/>
    <property type="match status" value="1"/>
</dbReference>
<dbReference type="NCBIfam" id="TIGR01726">
    <property type="entry name" value="HEQRo_perm_3TM"/>
    <property type="match status" value="1"/>
</dbReference>
<dbReference type="Gene3D" id="1.10.3720.10">
    <property type="entry name" value="MetI-like"/>
    <property type="match status" value="1"/>
</dbReference>
<dbReference type="PANTHER" id="PTHR30614">
    <property type="entry name" value="MEMBRANE COMPONENT OF AMINO ACID ABC TRANSPORTER"/>
    <property type="match status" value="1"/>
</dbReference>
<dbReference type="AlphaFoldDB" id="A0A6G4XK04"/>
<evidence type="ECO:0000256" key="6">
    <source>
        <dbReference type="ARBA" id="ARBA00022989"/>
    </source>
</evidence>
<feature type="transmembrane region" description="Helical" evidence="8">
    <location>
        <begin position="15"/>
        <end position="39"/>
    </location>
</feature>
<dbReference type="NCBIfam" id="TIGR03004">
    <property type="entry name" value="ectoine_ehuC"/>
    <property type="match status" value="1"/>
</dbReference>
<evidence type="ECO:0000256" key="2">
    <source>
        <dbReference type="ARBA" id="ARBA00022448"/>
    </source>
</evidence>
<evidence type="ECO:0000256" key="3">
    <source>
        <dbReference type="ARBA" id="ARBA00022475"/>
    </source>
</evidence>
<comment type="subcellular location">
    <subcellularLocation>
        <location evidence="1 8">Cell membrane</location>
        <topology evidence="1 8">Multi-pass membrane protein</topology>
    </subcellularLocation>
</comment>
<name>A0A6G4XK04_9ACTN</name>
<keyword evidence="2 8" id="KW-0813">Transport</keyword>
<proteinExistence type="inferred from homology"/>
<keyword evidence="11" id="KW-1185">Reference proteome</keyword>
<organism evidence="10 11">
    <name type="scientific">Streptomyces mesophilus</name>
    <dbReference type="NCBI Taxonomy" id="1775132"/>
    <lineage>
        <taxon>Bacteria</taxon>
        <taxon>Bacillati</taxon>
        <taxon>Actinomycetota</taxon>
        <taxon>Actinomycetes</taxon>
        <taxon>Kitasatosporales</taxon>
        <taxon>Streptomycetaceae</taxon>
        <taxon>Streptomyces</taxon>
    </lineage>
</organism>
<feature type="transmembrane region" description="Helical" evidence="8">
    <location>
        <begin position="149"/>
        <end position="171"/>
    </location>
</feature>
<sequence>MMTAEFFKSWFLPGVWITVQVTFLSAALAFVISFVIGLARTAPSKIVRILAGIYFEVFRSTSSLVFMFWIAFTVPMLFQIKFIGMAAGVIALGMTYGAYGSEIVRGALQAVPPAQREAGIALNFTRVQRLRRIEIPQAWPEMLPPFNNLLIELLKGTSLVSLIIVADMTFAGNLQRLVTGDSAPVYTLLLVVYFVLAFLLTRGMRLLERRAKAKLGQAPPKGGLLGGLRERGAIDAVTGTAGTAGTGGAK</sequence>
<dbReference type="InterPro" id="IPR035906">
    <property type="entry name" value="MetI-like_sf"/>
</dbReference>
<keyword evidence="6 8" id="KW-1133">Transmembrane helix</keyword>
<keyword evidence="4 8" id="KW-0812">Transmembrane</keyword>
<feature type="transmembrane region" description="Helical" evidence="8">
    <location>
        <begin position="78"/>
        <end position="99"/>
    </location>
</feature>
<dbReference type="GO" id="GO:0043190">
    <property type="term" value="C:ATP-binding cassette (ABC) transporter complex"/>
    <property type="evidence" value="ECO:0007669"/>
    <property type="project" value="InterPro"/>
</dbReference>
<gene>
    <name evidence="10" type="primary">ehuC</name>
    <name evidence="10" type="ORF">G6045_15385</name>
</gene>
<keyword evidence="3" id="KW-1003">Cell membrane</keyword>
<evidence type="ECO:0000256" key="5">
    <source>
        <dbReference type="ARBA" id="ARBA00022970"/>
    </source>
</evidence>
<evidence type="ECO:0000256" key="7">
    <source>
        <dbReference type="ARBA" id="ARBA00023136"/>
    </source>
</evidence>
<dbReference type="GO" id="GO:0022857">
    <property type="term" value="F:transmembrane transporter activity"/>
    <property type="evidence" value="ECO:0007669"/>
    <property type="project" value="InterPro"/>
</dbReference>
<evidence type="ECO:0000256" key="4">
    <source>
        <dbReference type="ARBA" id="ARBA00022692"/>
    </source>
</evidence>
<dbReference type="GO" id="GO:0006865">
    <property type="term" value="P:amino acid transport"/>
    <property type="evidence" value="ECO:0007669"/>
    <property type="project" value="UniProtKB-KW"/>
</dbReference>
<comment type="similarity">
    <text evidence="8">Belongs to the binding-protein-dependent transport system permease family.</text>
</comment>
<protein>
    <submittedName>
        <fullName evidence="10">Ectoine/hydroxyectoine ABC transporter permease subunit EhuC</fullName>
    </submittedName>
</protein>
<evidence type="ECO:0000256" key="1">
    <source>
        <dbReference type="ARBA" id="ARBA00004651"/>
    </source>
</evidence>
<keyword evidence="5" id="KW-0029">Amino-acid transport</keyword>
<evidence type="ECO:0000313" key="11">
    <source>
        <dbReference type="Proteomes" id="UP000481109"/>
    </source>
</evidence>